<proteinExistence type="inferred from homology"/>
<dbReference type="Proteomes" id="UP000463951">
    <property type="component" value="Chromosome"/>
</dbReference>
<evidence type="ECO:0000313" key="5">
    <source>
        <dbReference type="Proteomes" id="UP000463951"/>
    </source>
</evidence>
<dbReference type="SUPFAM" id="SSF101874">
    <property type="entry name" value="YceI-like"/>
    <property type="match status" value="1"/>
</dbReference>
<dbReference type="EMBL" id="AP019620">
    <property type="protein sequence ID" value="BBJ46906.1"/>
    <property type="molecule type" value="Genomic_DNA"/>
</dbReference>
<dbReference type="PANTHER" id="PTHR34406:SF1">
    <property type="entry name" value="PROTEIN YCEI"/>
    <property type="match status" value="1"/>
</dbReference>
<evidence type="ECO:0000313" key="4">
    <source>
        <dbReference type="EMBL" id="BBJ46906.1"/>
    </source>
</evidence>
<dbReference type="Gene3D" id="2.40.128.110">
    <property type="entry name" value="Lipid/polyisoprenoid-binding, YceI-like"/>
    <property type="match status" value="1"/>
</dbReference>
<reference evidence="4 5" key="1">
    <citation type="journal article" date="2020" name="Int. J. Syst. Evol. Microbiol.">
        <title>Reclassification of Streptomyces castelarensis and Streptomyces sporoclivatus as later heterotypic synonyms of Streptomyces antimycoticus.</title>
        <authorList>
            <person name="Komaki H."/>
            <person name="Tamura T."/>
        </authorList>
    </citation>
    <scope>NUCLEOTIDE SEQUENCE [LARGE SCALE GENOMIC DNA]</scope>
    <source>
        <strain evidence="4 5">NBRC 100767</strain>
    </source>
</reference>
<sequence>MAAPGQGRPPARGPVVRIAARQALSTSGTVPVGTPTHRATDRRQPQRKQLTMPVQRHQAVSPGFGPYPAVTGTYTVDPVHSTIGFSVRHAMISNVRGRFDRFEGLLKLDGSDPSRSEAYVSVQTDSLDTGVPERDAHLGGPAFFDSATFPLMSFRSTGIVPLGGDEFRILGSLRIKDIELPLDIDVAFGGAGDDAHRQHRVGFEGTATLRRSDWGLAWNTPLDTGGVLVSDKVTLTLDVSAVRVDPDAAA</sequence>
<name>A0A499VFD4_9ACTN</name>
<organism evidence="4 5">
    <name type="scientific">Streptomyces antimycoticus</name>
    <dbReference type="NCBI Taxonomy" id="68175"/>
    <lineage>
        <taxon>Bacteria</taxon>
        <taxon>Bacillati</taxon>
        <taxon>Actinomycetota</taxon>
        <taxon>Actinomycetes</taxon>
        <taxon>Kitasatosporales</taxon>
        <taxon>Streptomycetaceae</taxon>
        <taxon>Streptomyces</taxon>
        <taxon>Streptomyces violaceusniger group</taxon>
    </lineage>
</organism>
<dbReference type="PANTHER" id="PTHR34406">
    <property type="entry name" value="PROTEIN YCEI"/>
    <property type="match status" value="1"/>
</dbReference>
<evidence type="ECO:0000256" key="2">
    <source>
        <dbReference type="SAM" id="MobiDB-lite"/>
    </source>
</evidence>
<dbReference type="Pfam" id="PF04264">
    <property type="entry name" value="YceI"/>
    <property type="match status" value="1"/>
</dbReference>
<accession>A0A499VFD4</accession>
<feature type="region of interest" description="Disordered" evidence="2">
    <location>
        <begin position="24"/>
        <end position="64"/>
    </location>
</feature>
<dbReference type="AlphaFoldDB" id="A0A499VFD4"/>
<gene>
    <name evidence="4" type="ORF">SSPO_096240</name>
</gene>
<feature type="domain" description="Lipid/polyisoprenoid-binding YceI-like" evidence="3">
    <location>
        <begin position="73"/>
        <end position="242"/>
    </location>
</feature>
<protein>
    <submittedName>
        <fullName evidence="4">Polyisoprenoid-binding protein</fullName>
    </submittedName>
</protein>
<dbReference type="InterPro" id="IPR007372">
    <property type="entry name" value="Lipid/polyisoprenoid-bd_YceI"/>
</dbReference>
<dbReference type="SMART" id="SM00867">
    <property type="entry name" value="YceI"/>
    <property type="match status" value="1"/>
</dbReference>
<dbReference type="InterPro" id="IPR036761">
    <property type="entry name" value="TTHA0802/YceI-like_sf"/>
</dbReference>
<comment type="similarity">
    <text evidence="1">Belongs to the UPF0312 family.</text>
</comment>
<evidence type="ECO:0000256" key="1">
    <source>
        <dbReference type="ARBA" id="ARBA00008812"/>
    </source>
</evidence>
<evidence type="ECO:0000259" key="3">
    <source>
        <dbReference type="SMART" id="SM00867"/>
    </source>
</evidence>